<feature type="non-terminal residue" evidence="1">
    <location>
        <position position="72"/>
    </location>
</feature>
<accession>A0ABN8IHM3</accession>
<gene>
    <name evidence="1" type="ORF">IPOD504_LOCUS9468</name>
</gene>
<keyword evidence="2" id="KW-1185">Reference proteome</keyword>
<name>A0ABN8IHM3_9NEOP</name>
<organism evidence="1 2">
    <name type="scientific">Iphiclides podalirius</name>
    <name type="common">scarce swallowtail</name>
    <dbReference type="NCBI Taxonomy" id="110791"/>
    <lineage>
        <taxon>Eukaryota</taxon>
        <taxon>Metazoa</taxon>
        <taxon>Ecdysozoa</taxon>
        <taxon>Arthropoda</taxon>
        <taxon>Hexapoda</taxon>
        <taxon>Insecta</taxon>
        <taxon>Pterygota</taxon>
        <taxon>Neoptera</taxon>
        <taxon>Endopterygota</taxon>
        <taxon>Lepidoptera</taxon>
        <taxon>Glossata</taxon>
        <taxon>Ditrysia</taxon>
        <taxon>Papilionoidea</taxon>
        <taxon>Papilionidae</taxon>
        <taxon>Papilioninae</taxon>
        <taxon>Iphiclides</taxon>
    </lineage>
</organism>
<evidence type="ECO:0000313" key="1">
    <source>
        <dbReference type="EMBL" id="CAH2056217.1"/>
    </source>
</evidence>
<dbReference type="Proteomes" id="UP000837857">
    <property type="component" value="Chromosome 23"/>
</dbReference>
<evidence type="ECO:0000313" key="2">
    <source>
        <dbReference type="Proteomes" id="UP000837857"/>
    </source>
</evidence>
<dbReference type="EMBL" id="OW152835">
    <property type="protein sequence ID" value="CAH2056217.1"/>
    <property type="molecule type" value="Genomic_DNA"/>
</dbReference>
<proteinExistence type="predicted"/>
<reference evidence="1" key="1">
    <citation type="submission" date="2022-03" db="EMBL/GenBank/DDBJ databases">
        <authorList>
            <person name="Martin H S."/>
        </authorList>
    </citation>
    <scope>NUCLEOTIDE SEQUENCE</scope>
</reference>
<protein>
    <submittedName>
        <fullName evidence="1">Uncharacterized protein</fullName>
    </submittedName>
</protein>
<sequence>MSADSQDYQMLSPGHFLIGRLLTVPASSNLTDIPVERLDRYKKVEKVRQHFWLRWSTEYSAIVDYHRCNTFL</sequence>